<protein>
    <recommendedName>
        <fullName evidence="9">ABC transmembrane type-1 domain-containing protein</fullName>
    </recommendedName>
</protein>
<feature type="transmembrane region" description="Helical" evidence="8">
    <location>
        <begin position="156"/>
        <end position="174"/>
    </location>
</feature>
<feature type="transmembrane region" description="Helical" evidence="8">
    <location>
        <begin position="194"/>
        <end position="211"/>
    </location>
</feature>
<evidence type="ECO:0000256" key="3">
    <source>
        <dbReference type="ARBA" id="ARBA00022475"/>
    </source>
</evidence>
<evidence type="ECO:0000256" key="8">
    <source>
        <dbReference type="SAM" id="Phobius"/>
    </source>
</evidence>
<keyword evidence="4 8" id="KW-0812">Transmembrane</keyword>
<dbReference type="EMBL" id="UINC01010805">
    <property type="protein sequence ID" value="SVA47939.1"/>
    <property type="molecule type" value="Genomic_DNA"/>
</dbReference>
<dbReference type="PANTHER" id="PTHR30614:SF0">
    <property type="entry name" value="L-CYSTINE TRANSPORT SYSTEM PERMEASE PROTEIN TCYL"/>
    <property type="match status" value="1"/>
</dbReference>
<dbReference type="GO" id="GO:0006865">
    <property type="term" value="P:amino acid transport"/>
    <property type="evidence" value="ECO:0007669"/>
    <property type="project" value="UniProtKB-KW"/>
</dbReference>
<organism evidence="10">
    <name type="scientific">marine metagenome</name>
    <dbReference type="NCBI Taxonomy" id="408172"/>
    <lineage>
        <taxon>unclassified sequences</taxon>
        <taxon>metagenomes</taxon>
        <taxon>ecological metagenomes</taxon>
    </lineage>
</organism>
<dbReference type="InterPro" id="IPR035906">
    <property type="entry name" value="MetI-like_sf"/>
</dbReference>
<evidence type="ECO:0000256" key="6">
    <source>
        <dbReference type="ARBA" id="ARBA00022989"/>
    </source>
</evidence>
<comment type="subcellular location">
    <subcellularLocation>
        <location evidence="1">Cell membrane</location>
        <topology evidence="1">Multi-pass membrane protein</topology>
    </subcellularLocation>
</comment>
<dbReference type="AlphaFoldDB" id="A0A381W5U3"/>
<feature type="transmembrane region" description="Helical" evidence="8">
    <location>
        <begin position="55"/>
        <end position="79"/>
    </location>
</feature>
<evidence type="ECO:0000256" key="5">
    <source>
        <dbReference type="ARBA" id="ARBA00022970"/>
    </source>
</evidence>
<dbReference type="InterPro" id="IPR010065">
    <property type="entry name" value="AA_ABC_transptr_permease_3TM"/>
</dbReference>
<dbReference type="GO" id="GO:0022857">
    <property type="term" value="F:transmembrane transporter activity"/>
    <property type="evidence" value="ECO:0007669"/>
    <property type="project" value="InterPro"/>
</dbReference>
<evidence type="ECO:0000313" key="10">
    <source>
        <dbReference type="EMBL" id="SVA47939.1"/>
    </source>
</evidence>
<feature type="domain" description="ABC transmembrane type-1" evidence="9">
    <location>
        <begin position="19"/>
        <end position="208"/>
    </location>
</feature>
<keyword evidence="7 8" id="KW-0472">Membrane</keyword>
<feature type="transmembrane region" description="Helical" evidence="8">
    <location>
        <begin position="85"/>
        <end position="104"/>
    </location>
</feature>
<keyword evidence="5" id="KW-0029">Amino-acid transport</keyword>
<evidence type="ECO:0000259" key="9">
    <source>
        <dbReference type="PROSITE" id="PS50928"/>
    </source>
</evidence>
<accession>A0A381W5U3</accession>
<keyword evidence="3" id="KW-1003">Cell membrane</keyword>
<sequence>VKFDISYTFDAIPRLLEGAFITLQVAILGFTLSVLLATTITVARTSLNSKIFNSILAFYISFIRGTPILVQIFLVYYVLPVFGLNLGPFTAGILAITLNSAAFVTEILRGGLASVPIGQFEAAKSLGISGYALWRKIILPQTFITSIPPLVNEFTMVLKATALLSMITVVELMRVSQQIYSANYHPVEVLSGTFVIYFLMCFVVSRSSVFLENRFIVKRAR</sequence>
<evidence type="ECO:0000256" key="7">
    <source>
        <dbReference type="ARBA" id="ARBA00023136"/>
    </source>
</evidence>
<dbReference type="PANTHER" id="PTHR30614">
    <property type="entry name" value="MEMBRANE COMPONENT OF AMINO ACID ABC TRANSPORTER"/>
    <property type="match status" value="1"/>
</dbReference>
<name>A0A381W5U3_9ZZZZ</name>
<evidence type="ECO:0000256" key="2">
    <source>
        <dbReference type="ARBA" id="ARBA00022448"/>
    </source>
</evidence>
<dbReference type="GO" id="GO:0043190">
    <property type="term" value="C:ATP-binding cassette (ABC) transporter complex"/>
    <property type="evidence" value="ECO:0007669"/>
    <property type="project" value="InterPro"/>
</dbReference>
<evidence type="ECO:0000256" key="4">
    <source>
        <dbReference type="ARBA" id="ARBA00022692"/>
    </source>
</evidence>
<reference evidence="10" key="1">
    <citation type="submission" date="2018-05" db="EMBL/GenBank/DDBJ databases">
        <authorList>
            <person name="Lanie J.A."/>
            <person name="Ng W.-L."/>
            <person name="Kazmierczak K.M."/>
            <person name="Andrzejewski T.M."/>
            <person name="Davidsen T.M."/>
            <person name="Wayne K.J."/>
            <person name="Tettelin H."/>
            <person name="Glass J.I."/>
            <person name="Rusch D."/>
            <person name="Podicherti R."/>
            <person name="Tsui H.-C.T."/>
            <person name="Winkler M.E."/>
        </authorList>
    </citation>
    <scope>NUCLEOTIDE SEQUENCE</scope>
</reference>
<evidence type="ECO:0000256" key="1">
    <source>
        <dbReference type="ARBA" id="ARBA00004651"/>
    </source>
</evidence>
<keyword evidence="6 8" id="KW-1133">Transmembrane helix</keyword>
<dbReference type="CDD" id="cd06261">
    <property type="entry name" value="TM_PBP2"/>
    <property type="match status" value="1"/>
</dbReference>
<dbReference type="SUPFAM" id="SSF161098">
    <property type="entry name" value="MetI-like"/>
    <property type="match status" value="1"/>
</dbReference>
<dbReference type="NCBIfam" id="TIGR01726">
    <property type="entry name" value="HEQRo_perm_3TM"/>
    <property type="match status" value="1"/>
</dbReference>
<feature type="transmembrane region" description="Helical" evidence="8">
    <location>
        <begin position="20"/>
        <end position="43"/>
    </location>
</feature>
<keyword evidence="2" id="KW-0813">Transport</keyword>
<dbReference type="InterPro" id="IPR000515">
    <property type="entry name" value="MetI-like"/>
</dbReference>
<gene>
    <name evidence="10" type="ORF">METZ01_LOCUS100793</name>
</gene>
<proteinExistence type="predicted"/>
<dbReference type="Pfam" id="PF00528">
    <property type="entry name" value="BPD_transp_1"/>
    <property type="match status" value="1"/>
</dbReference>
<feature type="non-terminal residue" evidence="10">
    <location>
        <position position="1"/>
    </location>
</feature>
<dbReference type="PROSITE" id="PS50928">
    <property type="entry name" value="ABC_TM1"/>
    <property type="match status" value="1"/>
</dbReference>
<dbReference type="InterPro" id="IPR043429">
    <property type="entry name" value="ArtM/GltK/GlnP/TcyL/YhdX-like"/>
</dbReference>
<dbReference type="Gene3D" id="1.10.3720.10">
    <property type="entry name" value="MetI-like"/>
    <property type="match status" value="1"/>
</dbReference>